<keyword evidence="6" id="KW-0472">Membrane</keyword>
<proteinExistence type="inferred from homology"/>
<keyword evidence="4" id="KW-0812">Transmembrane</keyword>
<dbReference type="AlphaFoldDB" id="A0A4Y8L3X3"/>
<dbReference type="SUPFAM" id="SSF56935">
    <property type="entry name" value="Porins"/>
    <property type="match status" value="1"/>
</dbReference>
<dbReference type="EMBL" id="SOML01000003">
    <property type="protein sequence ID" value="TFD97283.1"/>
    <property type="molecule type" value="Genomic_DNA"/>
</dbReference>
<dbReference type="PANTHER" id="PTHR35093">
    <property type="entry name" value="OUTER MEMBRANE PROTEIN NMB0088-RELATED"/>
    <property type="match status" value="1"/>
</dbReference>
<evidence type="ECO:0000256" key="7">
    <source>
        <dbReference type="ARBA" id="ARBA00023237"/>
    </source>
</evidence>
<keyword evidence="7" id="KW-0998">Cell outer membrane</keyword>
<protein>
    <submittedName>
        <fullName evidence="9">Aromatic hydrocarbon degradation protein</fullName>
    </submittedName>
</protein>
<name>A0A4Y8L3X3_9BACT</name>
<evidence type="ECO:0000256" key="6">
    <source>
        <dbReference type="ARBA" id="ARBA00023136"/>
    </source>
</evidence>
<gene>
    <name evidence="9" type="ORF">E2605_06335</name>
</gene>
<evidence type="ECO:0000256" key="8">
    <source>
        <dbReference type="SAM" id="SignalP"/>
    </source>
</evidence>
<comment type="caution">
    <text evidence="9">The sequence shown here is derived from an EMBL/GenBank/DDBJ whole genome shotgun (WGS) entry which is preliminary data.</text>
</comment>
<evidence type="ECO:0000256" key="1">
    <source>
        <dbReference type="ARBA" id="ARBA00004571"/>
    </source>
</evidence>
<evidence type="ECO:0000313" key="10">
    <source>
        <dbReference type="Proteomes" id="UP000297861"/>
    </source>
</evidence>
<keyword evidence="3" id="KW-1134">Transmembrane beta strand</keyword>
<dbReference type="Gene3D" id="2.40.160.60">
    <property type="entry name" value="Outer membrane protein transport protein (OMPP1/FadL/TodX)"/>
    <property type="match status" value="1"/>
</dbReference>
<comment type="subcellular location">
    <subcellularLocation>
        <location evidence="1">Cell outer membrane</location>
        <topology evidence="1">Multi-pass membrane protein</topology>
    </subcellularLocation>
</comment>
<organism evidence="9 10">
    <name type="scientific">Dysgonomonas capnocytophagoides</name>
    <dbReference type="NCBI Taxonomy" id="45254"/>
    <lineage>
        <taxon>Bacteria</taxon>
        <taxon>Pseudomonadati</taxon>
        <taxon>Bacteroidota</taxon>
        <taxon>Bacteroidia</taxon>
        <taxon>Bacteroidales</taxon>
        <taxon>Dysgonomonadaceae</taxon>
        <taxon>Dysgonomonas</taxon>
    </lineage>
</organism>
<dbReference type="OrthoDB" id="9765839at2"/>
<evidence type="ECO:0000256" key="2">
    <source>
        <dbReference type="ARBA" id="ARBA00008163"/>
    </source>
</evidence>
<comment type="similarity">
    <text evidence="2">Belongs to the OmpP1/FadL family.</text>
</comment>
<evidence type="ECO:0000313" key="9">
    <source>
        <dbReference type="EMBL" id="TFD97283.1"/>
    </source>
</evidence>
<dbReference type="RefSeq" id="WP_134435851.1">
    <property type="nucleotide sequence ID" value="NZ_SOML01000003.1"/>
</dbReference>
<accession>A0A4Y8L3X3</accession>
<dbReference type="Proteomes" id="UP000297861">
    <property type="component" value="Unassembled WGS sequence"/>
</dbReference>
<dbReference type="PANTHER" id="PTHR35093:SF8">
    <property type="entry name" value="OUTER MEMBRANE PROTEIN NMB0088-RELATED"/>
    <property type="match status" value="1"/>
</dbReference>
<evidence type="ECO:0000256" key="4">
    <source>
        <dbReference type="ARBA" id="ARBA00022692"/>
    </source>
</evidence>
<dbReference type="STRING" id="1121485.GCA_000426485_01144"/>
<keyword evidence="10" id="KW-1185">Reference proteome</keyword>
<feature type="chain" id="PRO_5021451291" evidence="8">
    <location>
        <begin position="22"/>
        <end position="472"/>
    </location>
</feature>
<dbReference type="GO" id="GO:0009279">
    <property type="term" value="C:cell outer membrane"/>
    <property type="evidence" value="ECO:0007669"/>
    <property type="project" value="UniProtKB-SubCell"/>
</dbReference>
<sequence>MNKTKLIAIAIASNISASVLAGGLLTNTNQSAHFLRNPSRDASTEIDAVYTNPAGLIKLSDGFHFSFTNQSAFQTRTITSTADVFKLNGGSATREFEGKASAPIIPSFQGAYKKGRWVLSGSFAVSGGGGKATFDNGLPSFEAMLGSTTALLPMANPNYTATAYKMDQHMKGSNFIFGGQLGGTYEINKMFSAYVGFRLNIVKNKYEGYIKGFQVEPVGINTNAIYSAITKGLNDQIQGLIASGQAVPDQLATAYKGAAFATMASSENGINLESTQNGWGVAPILGFNFNHDKLNIGVKYEFKTALDVENDTKVDNTGMFGDGVNTAHDIPALLTVGASYQITPKLLASVGYHHFFDSNAKMQDNKQKYAGSTNEYLAGLEYRIDRMFLISAGGQITRYGVEDSYQKDLSFSCNSYSLGLGGAVNVSPTVRINIGYFWTNYSDYSKTPGGGTNKDVFSRTNKVFGAGVDFSF</sequence>
<reference evidence="9 10" key="1">
    <citation type="submission" date="2019-03" db="EMBL/GenBank/DDBJ databases">
        <title>San Antonio Military Medical Center submission to MRSN (WRAIR), pending publication.</title>
        <authorList>
            <person name="Blyth D.M."/>
            <person name="Mccarthy S.L."/>
            <person name="Schall S.E."/>
            <person name="Stam J.A."/>
            <person name="Ong A.C."/>
            <person name="Mcgann P.T."/>
        </authorList>
    </citation>
    <scope>NUCLEOTIDE SEQUENCE [LARGE SCALE GENOMIC DNA]</scope>
    <source>
        <strain evidence="9 10">MRSN571793</strain>
    </source>
</reference>
<keyword evidence="5 8" id="KW-0732">Signal</keyword>
<dbReference type="InterPro" id="IPR005017">
    <property type="entry name" value="OMPP1/FadL/TodX"/>
</dbReference>
<dbReference type="GO" id="GO:0015483">
    <property type="term" value="F:long-chain fatty acid transporting porin activity"/>
    <property type="evidence" value="ECO:0007669"/>
    <property type="project" value="TreeGrafter"/>
</dbReference>
<feature type="signal peptide" evidence="8">
    <location>
        <begin position="1"/>
        <end position="21"/>
    </location>
</feature>
<evidence type="ECO:0000256" key="3">
    <source>
        <dbReference type="ARBA" id="ARBA00022452"/>
    </source>
</evidence>
<evidence type="ECO:0000256" key="5">
    <source>
        <dbReference type="ARBA" id="ARBA00022729"/>
    </source>
</evidence>